<feature type="signal peptide" evidence="2">
    <location>
        <begin position="1"/>
        <end position="38"/>
    </location>
</feature>
<dbReference type="PROSITE" id="PS51318">
    <property type="entry name" value="TAT"/>
    <property type="match status" value="1"/>
</dbReference>
<keyword evidence="4" id="KW-1185">Reference proteome</keyword>
<sequence length="442" mass="46643">MTTRRAHSPRALTSRGAGPSRRALLSALGAGGAAAALAACGGPGSGGSDEPAAAPSAGGDLSGSVNFYHWRSEDKAVLDELVATFTEQTGVEVEQTIDPSEQYQSTAAQKARGGDIGDALTAFRGTQLDQFAELGIFTDLGDAEYVGNYEPNLITPGEHDGVQLGLPYQLVFNMPLLNTDLAEQAGLSEVPGDWDAYLDMLDKLRGLGVTPIAWPGNDPANAFQIINSLAMNNGPDDQMFAKIETGENKATDDWWIRSLTQFQELSGYFQDNFAGSGVDGVLSLFSQGEAAILPTGSYQIGQVREAGGAFGLDFAPVMTNVAGEEPAYEGIFNSTFILGVNSAAQNPEGAAAWIEFLSDPVNAAAYGDGTSQHVTVAGVEYENPDLQALAPWQSRNTLLAPRFQFINLDIRSAIENSLVAVATGKSPEQAAEEAQKLVEEQL</sequence>
<gene>
    <name evidence="3" type="ORF">HNR70_002178</name>
</gene>
<accession>A0A841AGA5</accession>
<dbReference type="PANTHER" id="PTHR43649">
    <property type="entry name" value="ARABINOSE-BINDING PROTEIN-RELATED"/>
    <property type="match status" value="1"/>
</dbReference>
<organism evidence="3 4">
    <name type="scientific">Brachybacterium aquaticum</name>
    <dbReference type="NCBI Taxonomy" id="1432564"/>
    <lineage>
        <taxon>Bacteria</taxon>
        <taxon>Bacillati</taxon>
        <taxon>Actinomycetota</taxon>
        <taxon>Actinomycetes</taxon>
        <taxon>Micrococcales</taxon>
        <taxon>Dermabacteraceae</taxon>
        <taxon>Brachybacterium</taxon>
    </lineage>
</organism>
<dbReference type="SUPFAM" id="SSF53850">
    <property type="entry name" value="Periplasmic binding protein-like II"/>
    <property type="match status" value="1"/>
</dbReference>
<dbReference type="InterPro" id="IPR006059">
    <property type="entry name" value="SBP"/>
</dbReference>
<dbReference type="Proteomes" id="UP000588158">
    <property type="component" value="Unassembled WGS sequence"/>
</dbReference>
<reference evidence="3 4" key="1">
    <citation type="submission" date="2020-08" db="EMBL/GenBank/DDBJ databases">
        <title>Sequencing the genomes of 1000 actinobacteria strains.</title>
        <authorList>
            <person name="Klenk H.-P."/>
        </authorList>
    </citation>
    <scope>NUCLEOTIDE SEQUENCE [LARGE SCALE GENOMIC DNA]</scope>
    <source>
        <strain evidence="3 4">DSM 28796</strain>
    </source>
</reference>
<protein>
    <submittedName>
        <fullName evidence="3">Raffinose/stachyose/melibiose transport system substrate-binding protein</fullName>
    </submittedName>
</protein>
<name>A0A841AGA5_9MICO</name>
<dbReference type="Pfam" id="PF13416">
    <property type="entry name" value="SBP_bac_8"/>
    <property type="match status" value="1"/>
</dbReference>
<proteinExistence type="predicted"/>
<feature type="region of interest" description="Disordered" evidence="1">
    <location>
        <begin position="1"/>
        <end position="20"/>
    </location>
</feature>
<comment type="caution">
    <text evidence="3">The sequence shown here is derived from an EMBL/GenBank/DDBJ whole genome shotgun (WGS) entry which is preliminary data.</text>
</comment>
<evidence type="ECO:0000313" key="3">
    <source>
        <dbReference type="EMBL" id="MBB5832365.1"/>
    </source>
</evidence>
<dbReference type="InterPro" id="IPR050490">
    <property type="entry name" value="Bact_solute-bd_prot1"/>
</dbReference>
<evidence type="ECO:0000313" key="4">
    <source>
        <dbReference type="Proteomes" id="UP000588158"/>
    </source>
</evidence>
<dbReference type="EMBL" id="JACHLZ010000001">
    <property type="protein sequence ID" value="MBB5832365.1"/>
    <property type="molecule type" value="Genomic_DNA"/>
</dbReference>
<keyword evidence="2" id="KW-0732">Signal</keyword>
<feature type="chain" id="PRO_5032925524" evidence="2">
    <location>
        <begin position="39"/>
        <end position="442"/>
    </location>
</feature>
<dbReference type="Gene3D" id="3.40.190.10">
    <property type="entry name" value="Periplasmic binding protein-like II"/>
    <property type="match status" value="2"/>
</dbReference>
<dbReference type="AlphaFoldDB" id="A0A841AGA5"/>
<dbReference type="InterPro" id="IPR006311">
    <property type="entry name" value="TAT_signal"/>
</dbReference>
<dbReference type="RefSeq" id="WP_184325709.1">
    <property type="nucleotide sequence ID" value="NZ_JACHLZ010000001.1"/>
</dbReference>
<evidence type="ECO:0000256" key="2">
    <source>
        <dbReference type="SAM" id="SignalP"/>
    </source>
</evidence>
<evidence type="ECO:0000256" key="1">
    <source>
        <dbReference type="SAM" id="MobiDB-lite"/>
    </source>
</evidence>